<comment type="caution">
    <text evidence="4">The sequence shown here is derived from an EMBL/GenBank/DDBJ whole genome shotgun (WGS) entry which is preliminary data.</text>
</comment>
<feature type="transmembrane region" description="Helical" evidence="2">
    <location>
        <begin position="83"/>
        <end position="102"/>
    </location>
</feature>
<proteinExistence type="predicted"/>
<dbReference type="Proteomes" id="UP001165460">
    <property type="component" value="Unassembled WGS sequence"/>
</dbReference>
<keyword evidence="5" id="KW-1185">Reference proteome</keyword>
<gene>
    <name evidence="4" type="ORF">MMF97_05405</name>
</gene>
<accession>A0ABS9ZU80</accession>
<dbReference type="Pfam" id="PF03544">
    <property type="entry name" value="TonB_C"/>
    <property type="match status" value="1"/>
</dbReference>
<organism evidence="4 5">
    <name type="scientific">Pedobacter montanisoli</name>
    <dbReference type="NCBI Taxonomy" id="2923277"/>
    <lineage>
        <taxon>Bacteria</taxon>
        <taxon>Pseudomonadati</taxon>
        <taxon>Bacteroidota</taxon>
        <taxon>Sphingobacteriia</taxon>
        <taxon>Sphingobacteriales</taxon>
        <taxon>Sphingobacteriaceae</taxon>
        <taxon>Pedobacter</taxon>
    </lineage>
</organism>
<evidence type="ECO:0000313" key="5">
    <source>
        <dbReference type="Proteomes" id="UP001165460"/>
    </source>
</evidence>
<dbReference type="InterPro" id="IPR037682">
    <property type="entry name" value="TonB_C"/>
</dbReference>
<reference evidence="4" key="1">
    <citation type="submission" date="2022-03" db="EMBL/GenBank/DDBJ databases">
        <authorList>
            <person name="Woo C.Y."/>
        </authorList>
    </citation>
    <scope>NUCLEOTIDE SEQUENCE</scope>
    <source>
        <strain evidence="4">CYS-01</strain>
    </source>
</reference>
<dbReference type="SUPFAM" id="SSF74653">
    <property type="entry name" value="TolA/TonB C-terminal domain"/>
    <property type="match status" value="1"/>
</dbReference>
<dbReference type="RefSeq" id="WP_243360359.1">
    <property type="nucleotide sequence ID" value="NZ_JALGBH010000001.1"/>
</dbReference>
<evidence type="ECO:0000256" key="1">
    <source>
        <dbReference type="SAM" id="MobiDB-lite"/>
    </source>
</evidence>
<evidence type="ECO:0000313" key="4">
    <source>
        <dbReference type="EMBL" id="MCJ0742141.1"/>
    </source>
</evidence>
<name>A0ABS9ZU80_9SPHI</name>
<protein>
    <submittedName>
        <fullName evidence="4">Energy transducer TonB</fullName>
    </submittedName>
</protein>
<keyword evidence="2" id="KW-0812">Transmembrane</keyword>
<dbReference type="Gene3D" id="3.30.1150.10">
    <property type="match status" value="1"/>
</dbReference>
<dbReference type="EMBL" id="JALGBH010000001">
    <property type="protein sequence ID" value="MCJ0742141.1"/>
    <property type="molecule type" value="Genomic_DNA"/>
</dbReference>
<feature type="region of interest" description="Disordered" evidence="1">
    <location>
        <begin position="162"/>
        <end position="198"/>
    </location>
</feature>
<evidence type="ECO:0000259" key="3">
    <source>
        <dbReference type="Pfam" id="PF03544"/>
    </source>
</evidence>
<feature type="domain" description="TonB C-terminal" evidence="3">
    <location>
        <begin position="254"/>
        <end position="307"/>
    </location>
</feature>
<keyword evidence="2" id="KW-0472">Membrane</keyword>
<keyword evidence="2" id="KW-1133">Transmembrane helix</keyword>
<sequence>MAYNDWLDIEVLEDYLDGRLDAKEMHQVEKLSLEDPFVAQALEGLAASKKRTYHLSLLQKQLQERLQQKPVERKMWRLTSHRLSIAATAAVVFISVSILFWMRETNRQKQAELAANKPKNIEVNLAPQAADVPESQKNESQVVPEKVEAELDHTLKNNSEALARNNKQTDKNQKDIAPSQEIVTAAEPPMAAQAKRSMAKPESLGVAAMSSPVALSVPKADSISSKPQPLNGWTTYQNYLTEQNRVSKNQELGKTVELHFLIDRNGLPAKIEVTKSAGGQLDNEAVRLVKEGSKWKYIEGTPNQVILKVQF</sequence>
<evidence type="ECO:0000256" key="2">
    <source>
        <dbReference type="SAM" id="Phobius"/>
    </source>
</evidence>